<gene>
    <name evidence="1" type="ORF">QF030_000450</name>
</gene>
<sequence>MRQVTDATAVDDTVGNGPLAKDGSAKWLGSVVPGAFAGPWTPLPRHIPARIRFVVVPAVRAGKRRGRVSGAVLVGHLLMQGGGPALLGGGSQA</sequence>
<dbReference type="EMBL" id="JAUSWV010000001">
    <property type="protein sequence ID" value="MDQ0578272.1"/>
    <property type="molecule type" value="Genomic_DNA"/>
</dbReference>
<comment type="caution">
    <text evidence="1">The sequence shown here is derived from an EMBL/GenBank/DDBJ whole genome shotgun (WGS) entry which is preliminary data.</text>
</comment>
<evidence type="ECO:0000313" key="1">
    <source>
        <dbReference type="EMBL" id="MDQ0578272.1"/>
    </source>
</evidence>
<evidence type="ECO:0000313" key="2">
    <source>
        <dbReference type="Proteomes" id="UP001230654"/>
    </source>
</evidence>
<protein>
    <submittedName>
        <fullName evidence="1">Uncharacterized protein</fullName>
    </submittedName>
</protein>
<keyword evidence="2" id="KW-1185">Reference proteome</keyword>
<proteinExistence type="predicted"/>
<organism evidence="1 2">
    <name type="scientific">Streptomyces rishiriensis</name>
    <dbReference type="NCBI Taxonomy" id="68264"/>
    <lineage>
        <taxon>Bacteria</taxon>
        <taxon>Bacillati</taxon>
        <taxon>Actinomycetota</taxon>
        <taxon>Actinomycetes</taxon>
        <taxon>Kitasatosporales</taxon>
        <taxon>Streptomycetaceae</taxon>
        <taxon>Streptomyces</taxon>
    </lineage>
</organism>
<dbReference type="Proteomes" id="UP001230654">
    <property type="component" value="Unassembled WGS sequence"/>
</dbReference>
<accession>A0ABU0NGN3</accession>
<reference evidence="1 2" key="1">
    <citation type="submission" date="2023-07" db="EMBL/GenBank/DDBJ databases">
        <title>Comparative genomics of wheat-associated soil bacteria to identify genetic determinants of phenazine resistance.</title>
        <authorList>
            <person name="Mouncey N."/>
        </authorList>
    </citation>
    <scope>NUCLEOTIDE SEQUENCE [LARGE SCALE GENOMIC DNA]</scope>
    <source>
        <strain evidence="1 2">B2I6</strain>
    </source>
</reference>
<name>A0ABU0NGN3_STRRH</name>